<dbReference type="GO" id="GO:0016272">
    <property type="term" value="C:prefoldin complex"/>
    <property type="evidence" value="ECO:0007669"/>
    <property type="project" value="InterPro"/>
</dbReference>
<dbReference type="InterPro" id="IPR016661">
    <property type="entry name" value="PFDN4"/>
</dbReference>
<evidence type="ECO:0000256" key="3">
    <source>
        <dbReference type="ARBA" id="ARBA00024667"/>
    </source>
</evidence>
<protein>
    <recommendedName>
        <fullName evidence="6">Protein kinase domain-containing protein</fullName>
    </recommendedName>
</protein>
<gene>
    <name evidence="8" type="ORF">GTA08_BOTSDO07273</name>
    <name evidence="7" type="ORF">GTA08_BOTSDO11464</name>
</gene>
<dbReference type="PANTHER" id="PTHR21100">
    <property type="entry name" value="PREFOLDIN SUBUNIT 4"/>
    <property type="match status" value="1"/>
</dbReference>
<dbReference type="SUPFAM" id="SSF56112">
    <property type="entry name" value="Protein kinase-like (PK-like)"/>
    <property type="match status" value="1"/>
</dbReference>
<evidence type="ECO:0000256" key="5">
    <source>
        <dbReference type="SAM" id="MobiDB-lite"/>
    </source>
</evidence>
<evidence type="ECO:0000259" key="6">
    <source>
        <dbReference type="PROSITE" id="PS50011"/>
    </source>
</evidence>
<dbReference type="PROSITE" id="PS00108">
    <property type="entry name" value="PROTEIN_KINASE_ST"/>
    <property type="match status" value="1"/>
</dbReference>
<dbReference type="PROSITE" id="PS50011">
    <property type="entry name" value="PROTEIN_KINASE_DOM"/>
    <property type="match status" value="1"/>
</dbReference>
<keyword evidence="9" id="KW-1185">Reference proteome</keyword>
<dbReference type="CDD" id="cd23165">
    <property type="entry name" value="Prefoldin_4"/>
    <property type="match status" value="1"/>
</dbReference>
<dbReference type="GO" id="GO:0005737">
    <property type="term" value="C:cytoplasm"/>
    <property type="evidence" value="ECO:0007669"/>
    <property type="project" value="UniProtKB-ARBA"/>
</dbReference>
<dbReference type="GO" id="GO:0004672">
    <property type="term" value="F:protein kinase activity"/>
    <property type="evidence" value="ECO:0007669"/>
    <property type="project" value="InterPro"/>
</dbReference>
<comment type="caution">
    <text evidence="8">The sequence shown here is derived from an EMBL/GenBank/DDBJ whole genome shotgun (WGS) entry which is preliminary data.</text>
</comment>
<comment type="similarity">
    <text evidence="1">Belongs to the prefoldin subunit beta family.</text>
</comment>
<dbReference type="AlphaFoldDB" id="A0A8H4IRP4"/>
<feature type="region of interest" description="Disordered" evidence="5">
    <location>
        <begin position="479"/>
        <end position="498"/>
    </location>
</feature>
<dbReference type="GO" id="GO:0006457">
    <property type="term" value="P:protein folding"/>
    <property type="evidence" value="ECO:0007669"/>
    <property type="project" value="InterPro"/>
</dbReference>
<accession>A0A8H4IRP4</accession>
<evidence type="ECO:0000313" key="7">
    <source>
        <dbReference type="EMBL" id="KAF4300651.1"/>
    </source>
</evidence>
<dbReference type="GO" id="GO:0051082">
    <property type="term" value="F:unfolded protein binding"/>
    <property type="evidence" value="ECO:0007669"/>
    <property type="project" value="InterPro"/>
</dbReference>
<sequence>MARFLRPPIIQGGAHHLAGYSLALVRRLRPIHILAWAILAAFLFAVTECLRDGRFKTKLPVFDALDLLDFEDGRPTVPLDLHPQQAVRIAKANRFDNRYEFQHLIGHGCEGDVAIYRDLHTDSPVAVKSYYNNGRHPMGETWSQLFSHQLNTWPTEIPATLLLAGLHPHHSTTNLTHQGPHTFQHGLIPASDFFIALSPNPTSPLLPSWTTPSWHLVTPYLPYGTLASLAITLTQQSGNHTLAALDASFRPSFARLLSALATLHAKGFCHDDVKADNIYVAPAHRSWLLGDLGQVRAIDHAYHRTRHWARRNQWADCRANDVRRALKTYLGFLRVAAPQQGFDGMFFAGVEPLSALYWDFVRAPVGAEEVVGWLRRSAVYRVREGEEAGEGRADDALLGFAVERELTCTRVDGWGWKWREHETRKIDREVRLRLKPIHAAKAGFPVVSMKVSVVLVSLPCGRAKSRGRRDNTDFAQTNVKERKSCPSGSPRKLNERPITSACPLTTHHLPRNLTSTRRQPKMNRRMLAREDEASAGEEVQVRREDQDKINRFSRLHQREKLLEEELKMKQKDKEDLEEVSTELELVDEEDKVPYKIGDSFVSLPQPEVLELLSDSTEKIDKDVAALEEQLGGVRDEMEELKAALYARFGRSINLET</sequence>
<evidence type="ECO:0000313" key="9">
    <source>
        <dbReference type="Proteomes" id="UP000572817"/>
    </source>
</evidence>
<dbReference type="Proteomes" id="UP000572817">
    <property type="component" value="Unassembled WGS sequence"/>
</dbReference>
<proteinExistence type="inferred from homology"/>
<feature type="coiled-coil region" evidence="4">
    <location>
        <begin position="559"/>
        <end position="643"/>
    </location>
</feature>
<dbReference type="InterPro" id="IPR009053">
    <property type="entry name" value="Prefoldin"/>
</dbReference>
<dbReference type="InterPro" id="IPR000719">
    <property type="entry name" value="Prot_kinase_dom"/>
</dbReference>
<organism evidence="8 9">
    <name type="scientific">Botryosphaeria dothidea</name>
    <dbReference type="NCBI Taxonomy" id="55169"/>
    <lineage>
        <taxon>Eukaryota</taxon>
        <taxon>Fungi</taxon>
        <taxon>Dikarya</taxon>
        <taxon>Ascomycota</taxon>
        <taxon>Pezizomycotina</taxon>
        <taxon>Dothideomycetes</taxon>
        <taxon>Dothideomycetes incertae sedis</taxon>
        <taxon>Botryosphaeriales</taxon>
        <taxon>Botryosphaeriaceae</taxon>
        <taxon>Botryosphaeria</taxon>
    </lineage>
</organism>
<dbReference type="EMBL" id="WWBZ02000082">
    <property type="protein sequence ID" value="KAF4300651.1"/>
    <property type="molecule type" value="Genomic_DNA"/>
</dbReference>
<keyword evidence="4" id="KW-0175">Coiled coil</keyword>
<dbReference type="Gene3D" id="1.10.287.370">
    <property type="match status" value="1"/>
</dbReference>
<reference evidence="8 9" key="1">
    <citation type="submission" date="2020-04" db="EMBL/GenBank/DDBJ databases">
        <title>Genome Assembly and Annotation of Botryosphaeria dothidea sdau 11-99, a Latent Pathogen of Apple Fruit Ring Rot in China.</title>
        <authorList>
            <person name="Yu C."/>
            <person name="Diao Y."/>
            <person name="Lu Q."/>
            <person name="Zhao J."/>
            <person name="Cui S."/>
            <person name="Peng C."/>
            <person name="He B."/>
            <person name="Liu H."/>
        </authorList>
    </citation>
    <scope>NUCLEOTIDE SEQUENCE [LARGE SCALE GENOMIC DNA]</scope>
    <source>
        <strain evidence="8">Sdau11-99</strain>
        <strain evidence="9">sdau11-99</strain>
    </source>
</reference>
<evidence type="ECO:0000313" key="8">
    <source>
        <dbReference type="EMBL" id="KAF4305986.1"/>
    </source>
</evidence>
<dbReference type="FunFam" id="1.10.287.370:FF:000005">
    <property type="entry name" value="Prefoldin subunit 4"/>
    <property type="match status" value="1"/>
</dbReference>
<dbReference type="SUPFAM" id="SSF46579">
    <property type="entry name" value="Prefoldin"/>
    <property type="match status" value="1"/>
</dbReference>
<dbReference type="OrthoDB" id="5337378at2759"/>
<dbReference type="InterPro" id="IPR011009">
    <property type="entry name" value="Kinase-like_dom_sf"/>
</dbReference>
<evidence type="ECO:0000256" key="4">
    <source>
        <dbReference type="SAM" id="Coils"/>
    </source>
</evidence>
<name>A0A8H4IRP4_9PEZI</name>
<dbReference type="InterPro" id="IPR008271">
    <property type="entry name" value="Ser/Thr_kinase_AS"/>
</dbReference>
<evidence type="ECO:0000256" key="2">
    <source>
        <dbReference type="ARBA" id="ARBA00023186"/>
    </source>
</evidence>
<evidence type="ECO:0000256" key="1">
    <source>
        <dbReference type="ARBA" id="ARBA00008045"/>
    </source>
</evidence>
<dbReference type="GO" id="GO:0005524">
    <property type="term" value="F:ATP binding"/>
    <property type="evidence" value="ECO:0007669"/>
    <property type="project" value="InterPro"/>
</dbReference>
<dbReference type="PANTHER" id="PTHR21100:SF9">
    <property type="entry name" value="PREFOLDIN SUBUNIT 4"/>
    <property type="match status" value="1"/>
</dbReference>
<feature type="domain" description="Protein kinase" evidence="6">
    <location>
        <begin position="99"/>
        <end position="586"/>
    </location>
</feature>
<dbReference type="InterPro" id="IPR002777">
    <property type="entry name" value="PFD_beta-like"/>
</dbReference>
<dbReference type="EMBL" id="WWBZ02000040">
    <property type="protein sequence ID" value="KAF4305986.1"/>
    <property type="molecule type" value="Genomic_DNA"/>
</dbReference>
<dbReference type="Gene3D" id="1.10.510.10">
    <property type="entry name" value="Transferase(Phosphotransferase) domain 1"/>
    <property type="match status" value="1"/>
</dbReference>
<dbReference type="Pfam" id="PF01920">
    <property type="entry name" value="Prefoldin_2"/>
    <property type="match status" value="1"/>
</dbReference>
<comment type="function">
    <text evidence="3">Binds specifically to cytosolic chaperonin (c-CPN) and transfers target proteins to it. Binds to nascent polypeptide chain and promotes folding in an environment in which there are many competing pathways for nonnative proteins.</text>
</comment>
<keyword evidence="2" id="KW-0143">Chaperone</keyword>